<dbReference type="InterPro" id="IPR036612">
    <property type="entry name" value="KH_dom_type_1_sf"/>
</dbReference>
<dbReference type="SUPFAM" id="SSF54791">
    <property type="entry name" value="Eukaryotic type KH-domain (KH-domain type I)"/>
    <property type="match status" value="1"/>
</dbReference>
<dbReference type="PROSITE" id="PS50084">
    <property type="entry name" value="KH_TYPE_1"/>
    <property type="match status" value="1"/>
</dbReference>
<dbReference type="InterPro" id="IPR001878">
    <property type="entry name" value="Znf_CCHC"/>
</dbReference>
<dbReference type="Pfam" id="PF22675">
    <property type="entry name" value="KH-I_KHDC4-BBP"/>
    <property type="match status" value="1"/>
</dbReference>
<dbReference type="InterPro" id="IPR012677">
    <property type="entry name" value="Nucleotide-bd_a/b_plait_sf"/>
</dbReference>
<feature type="compositionally biased region" description="Low complexity" evidence="13">
    <location>
        <begin position="1"/>
        <end position="15"/>
    </location>
</feature>
<dbReference type="FunFam" id="4.10.60.10:FF:000011">
    <property type="entry name" value="splicing factor 1"/>
    <property type="match status" value="1"/>
</dbReference>
<evidence type="ECO:0000259" key="14">
    <source>
        <dbReference type="PROSITE" id="PS50102"/>
    </source>
</evidence>
<feature type="compositionally biased region" description="Pro residues" evidence="13">
    <location>
        <begin position="561"/>
        <end position="576"/>
    </location>
</feature>
<dbReference type="InterPro" id="IPR032570">
    <property type="entry name" value="SF1-HH"/>
</dbReference>
<evidence type="ECO:0000313" key="17">
    <source>
        <dbReference type="Proteomes" id="UP001327560"/>
    </source>
</evidence>
<dbReference type="GO" id="GO:0045131">
    <property type="term" value="F:pre-mRNA branch point binding"/>
    <property type="evidence" value="ECO:0007669"/>
    <property type="project" value="UniProtKB-UniRule"/>
</dbReference>
<feature type="compositionally biased region" description="Basic and acidic residues" evidence="13">
    <location>
        <begin position="64"/>
        <end position="86"/>
    </location>
</feature>
<dbReference type="FunFam" id="3.30.1370.10:FF:000047">
    <property type="entry name" value="splicing factor-like protein 1"/>
    <property type="match status" value="1"/>
</dbReference>
<proteinExistence type="inferred from homology"/>
<feature type="compositionally biased region" description="Basic and acidic residues" evidence="13">
    <location>
        <begin position="756"/>
        <end position="768"/>
    </location>
</feature>
<evidence type="ECO:0000256" key="3">
    <source>
        <dbReference type="ARBA" id="ARBA00022664"/>
    </source>
</evidence>
<dbReference type="InterPro" id="IPR055256">
    <property type="entry name" value="KH_1_KHDC4/BBP-like"/>
</dbReference>
<dbReference type="Gene3D" id="3.30.70.330">
    <property type="match status" value="1"/>
</dbReference>
<evidence type="ECO:0000259" key="15">
    <source>
        <dbReference type="PROSITE" id="PS50158"/>
    </source>
</evidence>
<protein>
    <recommendedName>
        <fullName evidence="12">Branchpoint-bridging protein</fullName>
    </recommendedName>
</protein>
<feature type="compositionally biased region" description="Low complexity" evidence="13">
    <location>
        <begin position="704"/>
        <end position="714"/>
    </location>
</feature>
<feature type="region of interest" description="Disordered" evidence="13">
    <location>
        <begin position="560"/>
        <end position="594"/>
    </location>
</feature>
<keyword evidence="4 12" id="KW-0479">Metal-binding</keyword>
<evidence type="ECO:0000256" key="7">
    <source>
        <dbReference type="ARBA" id="ARBA00022884"/>
    </source>
</evidence>
<evidence type="ECO:0000256" key="9">
    <source>
        <dbReference type="ARBA" id="ARBA00023242"/>
    </source>
</evidence>
<evidence type="ECO:0000256" key="2">
    <source>
        <dbReference type="ARBA" id="ARBA00010382"/>
    </source>
</evidence>
<dbReference type="SMART" id="SM00322">
    <property type="entry name" value="KH"/>
    <property type="match status" value="1"/>
</dbReference>
<dbReference type="Gene3D" id="6.10.140.1790">
    <property type="match status" value="1"/>
</dbReference>
<keyword evidence="9 12" id="KW-0539">Nucleus</keyword>
<evidence type="ECO:0000256" key="10">
    <source>
        <dbReference type="PROSITE-ProRule" id="PRU00047"/>
    </source>
</evidence>
<organism evidence="16 17">
    <name type="scientific">Canna indica</name>
    <name type="common">Indian-shot</name>
    <dbReference type="NCBI Taxonomy" id="4628"/>
    <lineage>
        <taxon>Eukaryota</taxon>
        <taxon>Viridiplantae</taxon>
        <taxon>Streptophyta</taxon>
        <taxon>Embryophyta</taxon>
        <taxon>Tracheophyta</taxon>
        <taxon>Spermatophyta</taxon>
        <taxon>Magnoliopsida</taxon>
        <taxon>Liliopsida</taxon>
        <taxon>Zingiberales</taxon>
        <taxon>Cannaceae</taxon>
        <taxon>Canna</taxon>
    </lineage>
</organism>
<dbReference type="GO" id="GO:0003729">
    <property type="term" value="F:mRNA binding"/>
    <property type="evidence" value="ECO:0007669"/>
    <property type="project" value="TreeGrafter"/>
</dbReference>
<dbReference type="Pfam" id="PF00076">
    <property type="entry name" value="RRM_1"/>
    <property type="match status" value="1"/>
</dbReference>
<dbReference type="GO" id="GO:0000398">
    <property type="term" value="P:mRNA splicing, via spliceosome"/>
    <property type="evidence" value="ECO:0007669"/>
    <property type="project" value="UniProtKB-UniRule"/>
</dbReference>
<dbReference type="GO" id="GO:0048024">
    <property type="term" value="P:regulation of mRNA splicing, via spliceosome"/>
    <property type="evidence" value="ECO:0007669"/>
    <property type="project" value="TreeGrafter"/>
</dbReference>
<dbReference type="PANTHER" id="PTHR11208">
    <property type="entry name" value="RNA-BINDING PROTEIN RELATED"/>
    <property type="match status" value="1"/>
</dbReference>
<evidence type="ECO:0000256" key="11">
    <source>
        <dbReference type="PROSITE-ProRule" id="PRU00176"/>
    </source>
</evidence>
<feature type="region of interest" description="Disordered" evidence="13">
    <location>
        <begin position="195"/>
        <end position="214"/>
    </location>
</feature>
<feature type="compositionally biased region" description="Pro residues" evidence="13">
    <location>
        <begin position="641"/>
        <end position="652"/>
    </location>
</feature>
<dbReference type="Gene3D" id="4.10.60.10">
    <property type="entry name" value="Zinc finger, CCHC-type"/>
    <property type="match status" value="1"/>
</dbReference>
<dbReference type="PROSITE" id="PS50158">
    <property type="entry name" value="ZF_CCHC"/>
    <property type="match status" value="1"/>
</dbReference>
<dbReference type="SUPFAM" id="SSF54928">
    <property type="entry name" value="RNA-binding domain, RBD"/>
    <property type="match status" value="1"/>
</dbReference>
<evidence type="ECO:0000256" key="5">
    <source>
        <dbReference type="ARBA" id="ARBA00022771"/>
    </source>
</evidence>
<dbReference type="EMBL" id="CP136897">
    <property type="protein sequence ID" value="WOL16154.1"/>
    <property type="molecule type" value="Genomic_DNA"/>
</dbReference>
<dbReference type="SMART" id="SM00360">
    <property type="entry name" value="RRM"/>
    <property type="match status" value="1"/>
</dbReference>
<dbReference type="InterPro" id="IPR000504">
    <property type="entry name" value="RRM_dom"/>
</dbReference>
<comment type="function">
    <text evidence="12">Necessary for the splicing of pre-mRNA. Has a role in the recognition of the branch site (5'-UACUAAC-3'), the pyrimidine tract and the 3'-splice site at the 3'-end of introns.</text>
</comment>
<dbReference type="PANTHER" id="PTHR11208:SF45">
    <property type="entry name" value="SPLICING FACTOR 1"/>
    <property type="match status" value="1"/>
</dbReference>
<dbReference type="Proteomes" id="UP001327560">
    <property type="component" value="Chromosome 8"/>
</dbReference>
<dbReference type="GO" id="GO:0005681">
    <property type="term" value="C:spliceosomal complex"/>
    <property type="evidence" value="ECO:0007669"/>
    <property type="project" value="UniProtKB-KW"/>
</dbReference>
<dbReference type="SUPFAM" id="SSF57756">
    <property type="entry name" value="Retrovirus zinc finger-like domains"/>
    <property type="match status" value="1"/>
</dbReference>
<feature type="compositionally biased region" description="Gly residues" evidence="13">
    <location>
        <begin position="130"/>
        <end position="141"/>
    </location>
</feature>
<evidence type="ECO:0000256" key="4">
    <source>
        <dbReference type="ARBA" id="ARBA00022723"/>
    </source>
</evidence>
<dbReference type="InterPro" id="IPR035979">
    <property type="entry name" value="RBD_domain_sf"/>
</dbReference>
<dbReference type="InterPro" id="IPR047086">
    <property type="entry name" value="SF1-HH_sf"/>
</dbReference>
<keyword evidence="8 12" id="KW-0508">mRNA splicing</keyword>
<feature type="compositionally biased region" description="Polar residues" evidence="13">
    <location>
        <begin position="725"/>
        <end position="739"/>
    </location>
</feature>
<feature type="region of interest" description="Disordered" evidence="13">
    <location>
        <begin position="1"/>
        <end position="162"/>
    </location>
</feature>
<feature type="compositionally biased region" description="Pro residues" evidence="13">
    <location>
        <begin position="715"/>
        <end position="724"/>
    </location>
</feature>
<feature type="domain" description="RRM" evidence="14">
    <location>
        <begin position="482"/>
        <end position="560"/>
    </location>
</feature>
<feature type="compositionally biased region" description="Pro residues" evidence="13">
    <location>
        <begin position="24"/>
        <end position="38"/>
    </location>
</feature>
<dbReference type="CDD" id="cd02395">
    <property type="entry name" value="KH-I_BBP"/>
    <property type="match status" value="1"/>
</dbReference>
<gene>
    <name evidence="16" type="ORF">Cni_G24936</name>
</gene>
<sequence>MDEAAAFTSSSASSAQFQPMQTLIPPPPSSPPPPPPPSHETLDHSFPPPPYPETLTDPYHGHAPRSDSLAKDSHPDARFPRLDERPVGSGNAVTHSGTDKDCSGGEEEASSRRRRRRSRWDPPPSDADQNGGGGGDAAGEGSGRKRKSRWAEEEPKPAVQLPEFMKEFTADLDPEVQALNFRLLEISRKLQSTLPLDDRPEGARSPSPEPIYDNMGIRINTREYRARERLNKERQEIISQLIQRNPAFRPPADYRPPKLQKKLYIPMKEYPGYNFIGLIIGPRGNTQKRMEKETGAKIVIRGKGSIKEGKLLQKRDYKPDPAENEDLHVLVEAETQDALEAAAAMIEKLLQPVDEVLNEHKRQQLRELAALNGTIRDEEFCRLCGEPGHRQYACPARTSTFKSDVLCKICGDGGHPTIDCPMKGAGKKMDDEYQNFLAELGGAGPESSTKQSTALPLLGSGTSGSNPTGAPANLIKKEYDETNLYIGYLPTTFDDDSLIRLFSPFGDIVMAKVIKDRLTGLSKGYGFVKYSDVSMANQAIASMNGYHLEGRVIAVRVAGKPPQPAINPGPPPPPPSVGGYPSQQYMPGGPIVNPPPPPGSYAPVPWGPPVPPYASYVPPPPGSSMYTPIQAQSVPPYGMQYPPPQQAAPPGVPAQSTPSSEAMQNLPPGVQPQSAPTVTPPAPTDMYGTGSVPGVVPPIPPPSYSTATYGYLPYYAPPPPPPSFDPSQSIGNVPWATNTVPPPPASSAEQSTTHGSDVEYEKLMSELK</sequence>
<keyword evidence="5 10" id="KW-0863">Zinc-finger</keyword>
<evidence type="ECO:0000313" key="16">
    <source>
        <dbReference type="EMBL" id="WOL16154.1"/>
    </source>
</evidence>
<evidence type="ECO:0000256" key="13">
    <source>
        <dbReference type="SAM" id="MobiDB-lite"/>
    </source>
</evidence>
<dbReference type="InterPro" id="IPR004087">
    <property type="entry name" value="KH_dom"/>
</dbReference>
<dbReference type="Pfam" id="PF16275">
    <property type="entry name" value="SF1-HH"/>
    <property type="match status" value="1"/>
</dbReference>
<dbReference type="AlphaFoldDB" id="A0AAQ3QLX6"/>
<evidence type="ECO:0000256" key="8">
    <source>
        <dbReference type="ARBA" id="ARBA00023187"/>
    </source>
</evidence>
<evidence type="ECO:0000256" key="6">
    <source>
        <dbReference type="ARBA" id="ARBA00022833"/>
    </source>
</evidence>
<keyword evidence="12" id="KW-0747">Spliceosome</keyword>
<comment type="similarity">
    <text evidence="2 12">Belongs to the BBP/SF1 family.</text>
</comment>
<dbReference type="InterPro" id="IPR036875">
    <property type="entry name" value="Znf_CCHC_sf"/>
</dbReference>
<accession>A0AAQ3QLX6</accession>
<evidence type="ECO:0000256" key="1">
    <source>
        <dbReference type="ARBA" id="ARBA00004123"/>
    </source>
</evidence>
<evidence type="ECO:0000256" key="12">
    <source>
        <dbReference type="RuleBase" id="RU367126"/>
    </source>
</evidence>
<keyword evidence="17" id="KW-1185">Reference proteome</keyword>
<keyword evidence="6 12" id="KW-0862">Zinc</keyword>
<dbReference type="Gene3D" id="3.30.1370.10">
    <property type="entry name" value="K Homology domain, type 1"/>
    <property type="match status" value="1"/>
</dbReference>
<reference evidence="16 17" key="1">
    <citation type="submission" date="2023-10" db="EMBL/GenBank/DDBJ databases">
        <title>Chromosome-scale genome assembly provides insights into flower coloration mechanisms of Canna indica.</title>
        <authorList>
            <person name="Li C."/>
        </authorList>
    </citation>
    <scope>NUCLEOTIDE SEQUENCE [LARGE SCALE GENOMIC DNA]</scope>
    <source>
        <tissue evidence="16">Flower</tissue>
    </source>
</reference>
<dbReference type="InterPro" id="IPR045071">
    <property type="entry name" value="BBP-like"/>
</dbReference>
<feature type="compositionally biased region" description="Low complexity" evidence="13">
    <location>
        <begin position="577"/>
        <end position="591"/>
    </location>
</feature>
<feature type="domain" description="CCHC-type" evidence="15">
    <location>
        <begin position="381"/>
        <end position="395"/>
    </location>
</feature>
<dbReference type="PROSITE" id="PS50102">
    <property type="entry name" value="RRM"/>
    <property type="match status" value="1"/>
</dbReference>
<keyword evidence="3 12" id="KW-0507">mRNA processing</keyword>
<keyword evidence="7 11" id="KW-0694">RNA-binding</keyword>
<dbReference type="GO" id="GO:0008270">
    <property type="term" value="F:zinc ion binding"/>
    <property type="evidence" value="ECO:0007669"/>
    <property type="project" value="UniProtKB-UniRule"/>
</dbReference>
<feature type="region of interest" description="Disordered" evidence="13">
    <location>
        <begin position="636"/>
        <end position="768"/>
    </location>
</feature>
<name>A0AAQ3QLX6_9LILI</name>
<dbReference type="SMART" id="SM00343">
    <property type="entry name" value="ZnF_C2HC"/>
    <property type="match status" value="2"/>
</dbReference>
<comment type="subcellular location">
    <subcellularLocation>
        <location evidence="1 12">Nucleus</location>
    </subcellularLocation>
</comment>